<dbReference type="STRING" id="1121950.SAMN02745243_02566"/>
<dbReference type="Gene3D" id="2.30.40.10">
    <property type="entry name" value="Urease, subunit C, domain 1"/>
    <property type="match status" value="1"/>
</dbReference>
<dbReference type="NCBIfam" id="TIGR00857">
    <property type="entry name" value="pyrC_multi"/>
    <property type="match status" value="1"/>
</dbReference>
<keyword evidence="5 6" id="KW-0665">Pyrimidine biosynthesis</keyword>
<gene>
    <name evidence="6" type="primary">pyrC</name>
    <name evidence="8" type="ORF">SAMN02745243_02566</name>
</gene>
<dbReference type="GO" id="GO:0005737">
    <property type="term" value="C:cytoplasm"/>
    <property type="evidence" value="ECO:0007669"/>
    <property type="project" value="TreeGrafter"/>
</dbReference>
<sequence>MILIKNGYVIDPKSGLEKTTDIEIEEGRIVSIGDRKPGDAYERVIDAKGLIVAPGLVDVHVHFRDPGFTYKEDIATGAAAAAAGGFTTVVCMANTKPVIDNLDTLTYVLDKGRATPIHVLSAAAVSKGFKGQELTNFEALTEAGAAGLTDDGIPLRDPLVVREAMRRAKELDIPISLHEEDPAFIASSGINQGAVSEKLHFGGAPAVSEQVMIARDCMLALDTGARVNIQHISSGPSVELVRTAQKLGADVWAESTPQHFSLTEEIVLEKGALAKVNPPIRTEADRLDIIEGLKDDTIQIIATDHAPHSEEEKARGLEKAPSGMIGLETSLALGITNLVHAGHLSMMHLLEKMTAKPAELYHMNAGALKVGKPADIVIFDEHEEWTVTDFKSKACNSPFTGMKLSGRVKYTICDGEVVYED</sequence>
<dbReference type="AlphaFoldDB" id="A0A1M6QZ90"/>
<dbReference type="InterPro" id="IPR002195">
    <property type="entry name" value="Dihydroorotase_CS"/>
</dbReference>
<keyword evidence="4 6" id="KW-0378">Hydrolase</keyword>
<dbReference type="EMBL" id="FQZY01000038">
    <property type="protein sequence ID" value="SHK25387.1"/>
    <property type="molecule type" value="Genomic_DNA"/>
</dbReference>
<comment type="pathway">
    <text evidence="6">Pyrimidine metabolism; UMP biosynthesis via de novo pathway; (S)-dihydroorotate from bicarbonate: step 3/3.</text>
</comment>
<dbReference type="EC" id="3.5.2.3" evidence="6"/>
<dbReference type="NCBIfam" id="NF006839">
    <property type="entry name" value="PRK09357.1-4"/>
    <property type="match status" value="1"/>
</dbReference>
<comment type="similarity">
    <text evidence="2 6">Belongs to the metallo-dependent hydrolases superfamily. DHOase family. Class I DHOase subfamily.</text>
</comment>
<evidence type="ECO:0000256" key="4">
    <source>
        <dbReference type="ARBA" id="ARBA00022801"/>
    </source>
</evidence>
<dbReference type="PANTHER" id="PTHR43668">
    <property type="entry name" value="ALLANTOINASE"/>
    <property type="match status" value="1"/>
</dbReference>
<feature type="binding site" evidence="6">
    <location>
        <position position="308"/>
    </location>
    <ligand>
        <name>substrate</name>
    </ligand>
</feature>
<feature type="active site" evidence="6">
    <location>
        <position position="304"/>
    </location>
</feature>
<feature type="binding site" evidence="6">
    <location>
        <position position="151"/>
    </location>
    <ligand>
        <name>Zn(2+)</name>
        <dbReference type="ChEBI" id="CHEBI:29105"/>
        <label>2</label>
    </ligand>
</feature>
<feature type="binding site" evidence="6">
    <location>
        <begin position="62"/>
        <end position="64"/>
    </location>
    <ligand>
        <name>substrate</name>
    </ligand>
</feature>
<evidence type="ECO:0000313" key="8">
    <source>
        <dbReference type="EMBL" id="SHK25387.1"/>
    </source>
</evidence>
<name>A0A1M6QZ90_9FIRM</name>
<dbReference type="CDD" id="cd01317">
    <property type="entry name" value="DHOase_IIa"/>
    <property type="match status" value="1"/>
</dbReference>
<evidence type="ECO:0000259" key="7">
    <source>
        <dbReference type="Pfam" id="PF01979"/>
    </source>
</evidence>
<dbReference type="PANTHER" id="PTHR43668:SF2">
    <property type="entry name" value="ALLANTOINASE"/>
    <property type="match status" value="1"/>
</dbReference>
<dbReference type="PROSITE" id="PS00483">
    <property type="entry name" value="DIHYDROOROTASE_2"/>
    <property type="match status" value="1"/>
</dbReference>
<dbReference type="Gene3D" id="3.20.20.140">
    <property type="entry name" value="Metal-dependent hydrolases"/>
    <property type="match status" value="1"/>
</dbReference>
<dbReference type="SUPFAM" id="SSF51556">
    <property type="entry name" value="Metallo-dependent hydrolases"/>
    <property type="match status" value="1"/>
</dbReference>
<evidence type="ECO:0000313" key="9">
    <source>
        <dbReference type="Proteomes" id="UP000184301"/>
    </source>
</evidence>
<dbReference type="Pfam" id="PF01979">
    <property type="entry name" value="Amidohydro_1"/>
    <property type="match status" value="1"/>
</dbReference>
<comment type="function">
    <text evidence="1 6">Catalyzes the reversible cyclization of carbamoyl aspartate to dihydroorotate.</text>
</comment>
<dbReference type="HAMAP" id="MF_00220_B">
    <property type="entry name" value="PyrC_classI_B"/>
    <property type="match status" value="1"/>
</dbReference>
<dbReference type="InterPro" id="IPR004722">
    <property type="entry name" value="DHOase"/>
</dbReference>
<reference evidence="8 9" key="1">
    <citation type="submission" date="2016-11" db="EMBL/GenBank/DDBJ databases">
        <authorList>
            <person name="Jaros S."/>
            <person name="Januszkiewicz K."/>
            <person name="Wedrychowicz H."/>
        </authorList>
    </citation>
    <scope>NUCLEOTIDE SEQUENCE [LARGE SCALE GENOMIC DNA]</scope>
    <source>
        <strain evidence="8 9">DSM 15480</strain>
    </source>
</reference>
<feature type="binding site" evidence="6">
    <location>
        <position position="277"/>
    </location>
    <ligand>
        <name>substrate</name>
    </ligand>
</feature>
<dbReference type="SUPFAM" id="SSF51338">
    <property type="entry name" value="Composite domain of metallo-dependent hydrolases"/>
    <property type="match status" value="1"/>
</dbReference>
<dbReference type="RefSeq" id="WP_073111073.1">
    <property type="nucleotide sequence ID" value="NZ_FQZY01000038.1"/>
</dbReference>
<feature type="binding site" evidence="6">
    <location>
        <position position="178"/>
    </location>
    <ligand>
        <name>Zn(2+)</name>
        <dbReference type="ChEBI" id="CHEBI:29105"/>
        <label>2</label>
    </ligand>
</feature>
<keyword evidence="6" id="KW-0862">Zinc</keyword>
<feature type="binding site" evidence="6">
    <location>
        <position position="94"/>
    </location>
    <ligand>
        <name>substrate</name>
    </ligand>
</feature>
<comment type="catalytic activity">
    <reaction evidence="6">
        <text>(S)-dihydroorotate + H2O = N-carbamoyl-L-aspartate + H(+)</text>
        <dbReference type="Rhea" id="RHEA:24296"/>
        <dbReference type="ChEBI" id="CHEBI:15377"/>
        <dbReference type="ChEBI" id="CHEBI:15378"/>
        <dbReference type="ChEBI" id="CHEBI:30864"/>
        <dbReference type="ChEBI" id="CHEBI:32814"/>
        <dbReference type="EC" id="3.5.2.3"/>
    </reaction>
</comment>
<evidence type="ECO:0000256" key="5">
    <source>
        <dbReference type="ARBA" id="ARBA00022975"/>
    </source>
</evidence>
<protein>
    <recommendedName>
        <fullName evidence="6">Dihydroorotase</fullName>
        <shortName evidence="6">DHOase</shortName>
        <ecNumber evidence="6">3.5.2.3</ecNumber>
    </recommendedName>
</protein>
<dbReference type="PROSITE" id="PS00482">
    <property type="entry name" value="DIHYDROOROTASE_1"/>
    <property type="match status" value="1"/>
</dbReference>
<feature type="binding site" evidence="6">
    <location>
        <position position="231"/>
    </location>
    <ligand>
        <name>Zn(2+)</name>
        <dbReference type="ChEBI" id="CHEBI:29105"/>
        <label>2</label>
    </ligand>
</feature>
<dbReference type="UniPathway" id="UPA00070">
    <property type="reaction ID" value="UER00117"/>
</dbReference>
<dbReference type="GO" id="GO:0008270">
    <property type="term" value="F:zinc ion binding"/>
    <property type="evidence" value="ECO:0007669"/>
    <property type="project" value="UniProtKB-UniRule"/>
</dbReference>
<keyword evidence="9" id="KW-1185">Reference proteome</keyword>
<keyword evidence="3 6" id="KW-0479">Metal-binding</keyword>
<dbReference type="GO" id="GO:0004151">
    <property type="term" value="F:dihydroorotase activity"/>
    <property type="evidence" value="ECO:0007669"/>
    <property type="project" value="UniProtKB-UniRule"/>
</dbReference>
<dbReference type="InterPro" id="IPR011059">
    <property type="entry name" value="Metal-dep_hydrolase_composite"/>
</dbReference>
<dbReference type="Proteomes" id="UP000184301">
    <property type="component" value="Unassembled WGS sequence"/>
</dbReference>
<feature type="binding site" evidence="6">
    <location>
        <position position="151"/>
    </location>
    <ligand>
        <name>Zn(2+)</name>
        <dbReference type="ChEBI" id="CHEBI:29105"/>
        <label>1</label>
    </ligand>
</feature>
<dbReference type="InterPro" id="IPR050138">
    <property type="entry name" value="DHOase/Allantoinase_Hydrolase"/>
</dbReference>
<dbReference type="GO" id="GO:0004038">
    <property type="term" value="F:allantoinase activity"/>
    <property type="evidence" value="ECO:0007669"/>
    <property type="project" value="TreeGrafter"/>
</dbReference>
<feature type="binding site" evidence="6">
    <location>
        <position position="62"/>
    </location>
    <ligand>
        <name>Zn(2+)</name>
        <dbReference type="ChEBI" id="CHEBI:29105"/>
        <label>1</label>
    </ligand>
</feature>
<feature type="binding site" evidence="6">
    <location>
        <position position="60"/>
    </location>
    <ligand>
        <name>Zn(2+)</name>
        <dbReference type="ChEBI" id="CHEBI:29105"/>
        <label>1</label>
    </ligand>
</feature>
<feature type="domain" description="Amidohydrolase-related" evidence="7">
    <location>
        <begin position="51"/>
        <end position="418"/>
    </location>
</feature>
<dbReference type="GO" id="GO:0044205">
    <property type="term" value="P:'de novo' UMP biosynthetic process"/>
    <property type="evidence" value="ECO:0007669"/>
    <property type="project" value="UniProtKB-UniRule"/>
</dbReference>
<evidence type="ECO:0000256" key="6">
    <source>
        <dbReference type="HAMAP-Rule" id="MF_00220"/>
    </source>
</evidence>
<proteinExistence type="inferred from homology"/>
<dbReference type="InterPro" id="IPR032466">
    <property type="entry name" value="Metal_Hydrolase"/>
</dbReference>
<comment type="caution">
    <text evidence="6">Lacks conserved residue(s) required for the propagation of feature annotation.</text>
</comment>
<dbReference type="OrthoDB" id="9765462at2"/>
<feature type="binding site" evidence="6">
    <location>
        <position position="304"/>
    </location>
    <ligand>
        <name>Zn(2+)</name>
        <dbReference type="ChEBI" id="CHEBI:29105"/>
        <label>1</label>
    </ligand>
</feature>
<organism evidence="8 9">
    <name type="scientific">Hespellia stercorisuis DSM 15480</name>
    <dbReference type="NCBI Taxonomy" id="1121950"/>
    <lineage>
        <taxon>Bacteria</taxon>
        <taxon>Bacillati</taxon>
        <taxon>Bacillota</taxon>
        <taxon>Clostridia</taxon>
        <taxon>Lachnospirales</taxon>
        <taxon>Lachnospiraceae</taxon>
        <taxon>Hespellia</taxon>
    </lineage>
</organism>
<accession>A0A1M6QZ90</accession>
<evidence type="ECO:0000256" key="3">
    <source>
        <dbReference type="ARBA" id="ARBA00022723"/>
    </source>
</evidence>
<dbReference type="GO" id="GO:0006145">
    <property type="term" value="P:purine nucleobase catabolic process"/>
    <property type="evidence" value="ECO:0007669"/>
    <property type="project" value="TreeGrafter"/>
</dbReference>
<evidence type="ECO:0000256" key="2">
    <source>
        <dbReference type="ARBA" id="ARBA00010286"/>
    </source>
</evidence>
<comment type="cofactor">
    <cofactor evidence="6">
        <name>Zn(2+)</name>
        <dbReference type="ChEBI" id="CHEBI:29105"/>
    </cofactor>
    <text evidence="6">Binds 2 Zn(2+) ions per subunit.</text>
</comment>
<evidence type="ECO:0000256" key="1">
    <source>
        <dbReference type="ARBA" id="ARBA00002368"/>
    </source>
</evidence>
<dbReference type="InterPro" id="IPR006680">
    <property type="entry name" value="Amidohydro-rel"/>
</dbReference>